<dbReference type="Pfam" id="PF14234">
    <property type="entry name" value="DUF4336"/>
    <property type="match status" value="1"/>
</dbReference>
<organism evidence="1 2">
    <name type="scientific">Cryomyces minteri</name>
    <dbReference type="NCBI Taxonomy" id="331657"/>
    <lineage>
        <taxon>Eukaryota</taxon>
        <taxon>Fungi</taxon>
        <taxon>Dikarya</taxon>
        <taxon>Ascomycota</taxon>
        <taxon>Pezizomycotina</taxon>
        <taxon>Dothideomycetes</taxon>
        <taxon>Dothideomycetes incertae sedis</taxon>
        <taxon>Cryomyces</taxon>
    </lineage>
</organism>
<keyword evidence="2" id="KW-1185">Reference proteome</keyword>
<dbReference type="InterPro" id="IPR025638">
    <property type="entry name" value="DUF4336"/>
</dbReference>
<dbReference type="InterPro" id="IPR036866">
    <property type="entry name" value="RibonucZ/Hydroxyglut_hydro"/>
</dbReference>
<protein>
    <recommendedName>
        <fullName evidence="3">DUF4336 domain-containing protein</fullName>
    </recommendedName>
</protein>
<evidence type="ECO:0008006" key="3">
    <source>
        <dbReference type="Google" id="ProtNLM"/>
    </source>
</evidence>
<gene>
    <name evidence="1" type="ORF">B0A49_05769</name>
</gene>
<proteinExistence type="predicted"/>
<dbReference type="AlphaFoldDB" id="A0A4U0XCP2"/>
<dbReference type="OrthoDB" id="421671at2759"/>
<dbReference type="Proteomes" id="UP000308768">
    <property type="component" value="Unassembled WGS sequence"/>
</dbReference>
<name>A0A4U0XCP2_9PEZI</name>
<accession>A0A4U0XCP2</accession>
<evidence type="ECO:0000313" key="2">
    <source>
        <dbReference type="Proteomes" id="UP000308768"/>
    </source>
</evidence>
<dbReference type="SUPFAM" id="SSF56281">
    <property type="entry name" value="Metallo-hydrolase/oxidoreductase"/>
    <property type="match status" value="1"/>
</dbReference>
<comment type="caution">
    <text evidence="1">The sequence shown here is derived from an EMBL/GenBank/DDBJ whole genome shotgun (WGS) entry which is preliminary data.</text>
</comment>
<dbReference type="PANTHER" id="PTHR33835">
    <property type="entry name" value="YALI0C07656P"/>
    <property type="match status" value="1"/>
</dbReference>
<dbReference type="PANTHER" id="PTHR33835:SF1">
    <property type="entry name" value="METALLO-BETA-LACTAMASE DOMAIN-CONTAINING PROTEIN"/>
    <property type="match status" value="1"/>
</dbReference>
<reference evidence="1 2" key="1">
    <citation type="submission" date="2017-03" db="EMBL/GenBank/DDBJ databases">
        <title>Genomes of endolithic fungi from Antarctica.</title>
        <authorList>
            <person name="Coleine C."/>
            <person name="Masonjones S."/>
            <person name="Stajich J.E."/>
        </authorList>
    </citation>
    <scope>NUCLEOTIDE SEQUENCE [LARGE SCALE GENOMIC DNA]</scope>
    <source>
        <strain evidence="1 2">CCFEE 5187</strain>
    </source>
</reference>
<sequence length="232" mass="25636">MLVRLSTGFLAVFSPPPLTAGVREVIEAFGNGEVAYLICPNAEHYIFLHDWYSVFPKATVMAPQTLVTKFASGQASVPHVPITLAFPYQQHSPDMKQFEHEFEPAFFGANANEIALLHRASRTLLTADMVFNPPATESYTKSDDSATKGLLTYLFNWSKGTSGFPLTMQHRILNIIAGKGNDRNGFAESARGVTGWDFERIVCCHGEVVEKGAKGFWEKVYERILSEGGKSV</sequence>
<evidence type="ECO:0000313" key="1">
    <source>
        <dbReference type="EMBL" id="TKA73278.1"/>
    </source>
</evidence>
<dbReference type="EMBL" id="NAJN01000443">
    <property type="protein sequence ID" value="TKA73278.1"/>
    <property type="molecule type" value="Genomic_DNA"/>
</dbReference>